<organism evidence="11 12">
    <name type="scientific">Recurvomyces mirabilis</name>
    <dbReference type="NCBI Taxonomy" id="574656"/>
    <lineage>
        <taxon>Eukaryota</taxon>
        <taxon>Fungi</taxon>
        <taxon>Dikarya</taxon>
        <taxon>Ascomycota</taxon>
        <taxon>Pezizomycotina</taxon>
        <taxon>Dothideomycetes</taxon>
        <taxon>Dothideomycetidae</taxon>
        <taxon>Mycosphaerellales</taxon>
        <taxon>Teratosphaeriaceae</taxon>
        <taxon>Recurvomyces</taxon>
    </lineage>
</organism>
<dbReference type="InterPro" id="IPR014854">
    <property type="entry name" value="Nse4_C"/>
</dbReference>
<evidence type="ECO:0000256" key="8">
    <source>
        <dbReference type="SAM" id="MobiDB-lite"/>
    </source>
</evidence>
<evidence type="ECO:0000256" key="6">
    <source>
        <dbReference type="ARBA" id="ARBA00023242"/>
    </source>
</evidence>
<evidence type="ECO:0000313" key="12">
    <source>
        <dbReference type="Proteomes" id="UP001274830"/>
    </source>
</evidence>
<feature type="region of interest" description="Disordered" evidence="8">
    <location>
        <begin position="1"/>
        <end position="114"/>
    </location>
</feature>
<proteinExistence type="inferred from homology"/>
<dbReference type="Pfam" id="PF08743">
    <property type="entry name" value="Nse4_C"/>
    <property type="match status" value="1"/>
</dbReference>
<evidence type="ECO:0000313" key="11">
    <source>
        <dbReference type="EMBL" id="KAK3676104.1"/>
    </source>
</evidence>
<dbReference type="PANTHER" id="PTHR16140">
    <property type="entry name" value="NON-STRUCTURAL MAINTENANCE OF CHROMOSOMES ELEMENT 4"/>
    <property type="match status" value="1"/>
</dbReference>
<feature type="compositionally biased region" description="Polar residues" evidence="8">
    <location>
        <begin position="57"/>
        <end position="66"/>
    </location>
</feature>
<evidence type="ECO:0000259" key="9">
    <source>
        <dbReference type="Pfam" id="PF08743"/>
    </source>
</evidence>
<dbReference type="GO" id="GO:0005634">
    <property type="term" value="C:nucleus"/>
    <property type="evidence" value="ECO:0007669"/>
    <property type="project" value="UniProtKB-SubCell"/>
</dbReference>
<gene>
    <name evidence="11" type="ORF">LTR78_003854</name>
</gene>
<feature type="compositionally biased region" description="Acidic residues" evidence="8">
    <location>
        <begin position="89"/>
        <end position="100"/>
    </location>
</feature>
<keyword evidence="4 7" id="KW-0233">DNA recombination</keyword>
<sequence>MARINTRPSNIPSSRYGTATPVPEGGSDQENRDPAGQTRDKGKQRAMPPPSSHHQRSSLPTPTSDGSESRGQKRKRVTLPPSSIQDGGEGVEEEHDDDEEFTKYFDPNQDPEVRRQLKKKARDLERDFQENREELLRGDTEGLRKTVNRANNLFQKVKQTTEATLDSRLLVNVVDLAYKKTTQLAFGDTSTGIDVDEFLSKCITYMRNGGPANREENGAASGSRRQSGRRHAESDDEDDDAGGEVLDWEVLGRTACFPFNSRPPVPSFLLGPLSVEKKQRTQMQRRARLQKDTAGREARPEALTREDLQQSDENGLTAICTRIRKHLAKHQNEAERGLTNDGYDPADEERSRALLKKHRLASNGCVPLFDYVLNPRSFGQSVENLFYISFLIKEGSVGVDEDDTGMPTLVISNPTSLEEQRTKKTSRRQAVFSIDYGTWQQLIEAFDIGEPMIPHRQDEQQAQVGERGWYT</sequence>
<dbReference type="InterPro" id="IPR029225">
    <property type="entry name" value="Nse4_Nse3-bd"/>
</dbReference>
<name>A0AAE0WQT4_9PEZI</name>
<dbReference type="AlphaFoldDB" id="A0AAE0WQT4"/>
<dbReference type="GO" id="GO:0030915">
    <property type="term" value="C:Smc5-Smc6 complex"/>
    <property type="evidence" value="ECO:0007669"/>
    <property type="project" value="UniProtKB-UniRule"/>
</dbReference>
<dbReference type="GO" id="GO:0006310">
    <property type="term" value="P:DNA recombination"/>
    <property type="evidence" value="ECO:0007669"/>
    <property type="project" value="UniProtKB-UniRule"/>
</dbReference>
<reference evidence="11" key="1">
    <citation type="submission" date="2023-07" db="EMBL/GenBank/DDBJ databases">
        <title>Black Yeasts Isolated from many extreme environments.</title>
        <authorList>
            <person name="Coleine C."/>
            <person name="Stajich J.E."/>
            <person name="Selbmann L."/>
        </authorList>
    </citation>
    <scope>NUCLEOTIDE SEQUENCE</scope>
    <source>
        <strain evidence="11">CCFEE 5485</strain>
    </source>
</reference>
<feature type="compositionally biased region" description="Basic and acidic residues" evidence="8">
    <location>
        <begin position="29"/>
        <end position="43"/>
    </location>
</feature>
<feature type="domain" description="Non-structural maintenance of chromosome element 4 C-terminal" evidence="9">
    <location>
        <begin position="366"/>
        <end position="453"/>
    </location>
</feature>
<evidence type="ECO:0000256" key="1">
    <source>
        <dbReference type="ARBA" id="ARBA00004123"/>
    </source>
</evidence>
<keyword evidence="3 7" id="KW-0227">DNA damage</keyword>
<dbReference type="GO" id="GO:0006281">
    <property type="term" value="P:DNA repair"/>
    <property type="evidence" value="ECO:0007669"/>
    <property type="project" value="UniProtKB-UniRule"/>
</dbReference>
<dbReference type="Pfam" id="PF15412">
    <property type="entry name" value="Nse4-Nse3_bdg"/>
    <property type="match status" value="1"/>
</dbReference>
<comment type="caution">
    <text evidence="11">The sequence shown here is derived from an EMBL/GenBank/DDBJ whole genome shotgun (WGS) entry which is preliminary data.</text>
</comment>
<feature type="compositionally biased region" description="Polar residues" evidence="8">
    <location>
        <begin position="1"/>
        <end position="17"/>
    </location>
</feature>
<comment type="function">
    <text evidence="7">Component of the SMC5-SMC6 complex, that promotes sister chromatid alignment after DNA damage and facilitates double-stranded DNA breaks (DSBs) repair via homologous recombination between sister chromatids.</text>
</comment>
<evidence type="ECO:0000256" key="2">
    <source>
        <dbReference type="ARBA" id="ARBA00008997"/>
    </source>
</evidence>
<feature type="compositionally biased region" description="Basic and acidic residues" evidence="8">
    <location>
        <begin position="289"/>
        <end position="308"/>
    </location>
</feature>
<keyword evidence="12" id="KW-1185">Reference proteome</keyword>
<keyword evidence="5 7" id="KW-0234">DNA repair</keyword>
<feature type="region of interest" description="Disordered" evidence="8">
    <location>
        <begin position="277"/>
        <end position="310"/>
    </location>
</feature>
<keyword evidence="6 7" id="KW-0539">Nucleus</keyword>
<evidence type="ECO:0000259" key="10">
    <source>
        <dbReference type="Pfam" id="PF15412"/>
    </source>
</evidence>
<accession>A0AAE0WQT4</accession>
<feature type="region of interest" description="Disordered" evidence="8">
    <location>
        <begin position="209"/>
        <end position="242"/>
    </location>
</feature>
<evidence type="ECO:0000256" key="4">
    <source>
        <dbReference type="ARBA" id="ARBA00023172"/>
    </source>
</evidence>
<comment type="similarity">
    <text evidence="2 7">Belongs to the NSE4 family.</text>
</comment>
<evidence type="ECO:0000256" key="7">
    <source>
        <dbReference type="RuleBase" id="RU365071"/>
    </source>
</evidence>
<comment type="subunit">
    <text evidence="7">Component of the SMC5-SMC6 complex.</text>
</comment>
<feature type="domain" description="Nse4/EID protein Nse3/MAGE-binding" evidence="10">
    <location>
        <begin position="166"/>
        <end position="220"/>
    </location>
</feature>
<dbReference type="InterPro" id="IPR027786">
    <property type="entry name" value="Nse4/EID"/>
</dbReference>
<evidence type="ECO:0000256" key="3">
    <source>
        <dbReference type="ARBA" id="ARBA00022763"/>
    </source>
</evidence>
<protein>
    <recommendedName>
        <fullName evidence="7">Non-structural maintenance of chromosomes element 4</fullName>
    </recommendedName>
</protein>
<evidence type="ECO:0000256" key="5">
    <source>
        <dbReference type="ARBA" id="ARBA00023204"/>
    </source>
</evidence>
<dbReference type="EMBL" id="JAUTXT010000011">
    <property type="protein sequence ID" value="KAK3676104.1"/>
    <property type="molecule type" value="Genomic_DNA"/>
</dbReference>
<comment type="subcellular location">
    <subcellularLocation>
        <location evidence="1 7">Nucleus</location>
    </subcellularLocation>
</comment>
<dbReference type="Proteomes" id="UP001274830">
    <property type="component" value="Unassembled WGS sequence"/>
</dbReference>
<dbReference type="PANTHER" id="PTHR16140:SF0">
    <property type="entry name" value="NON-STRUCTURAL MAINTENANCE OF CHROMOSOMES ELEMENT 4"/>
    <property type="match status" value="1"/>
</dbReference>